<dbReference type="Gene3D" id="1.25.40.10">
    <property type="entry name" value="Tetratricopeptide repeat domain"/>
    <property type="match status" value="1"/>
</dbReference>
<keyword evidence="3" id="KW-0963">Cytoplasm</keyword>
<accession>T1KYK1</accession>
<dbReference type="PANTHER" id="PTHR16056">
    <property type="entry name" value="REGULATOR OF MICROTUBULE DYNAMICS PROTEIN"/>
    <property type="match status" value="1"/>
</dbReference>
<evidence type="ECO:0000256" key="4">
    <source>
        <dbReference type="ARBA" id="ARBA00022737"/>
    </source>
</evidence>
<evidence type="ECO:0000256" key="2">
    <source>
        <dbReference type="ARBA" id="ARBA00011375"/>
    </source>
</evidence>
<evidence type="ECO:0000256" key="7">
    <source>
        <dbReference type="ARBA" id="ARBA00039966"/>
    </source>
</evidence>
<dbReference type="PANTHER" id="PTHR16056:SF16">
    <property type="entry name" value="REGULATOR OF MICROTUBULE DYNAMICS PROTEIN 1"/>
    <property type="match status" value="1"/>
</dbReference>
<evidence type="ECO:0000256" key="3">
    <source>
        <dbReference type="ARBA" id="ARBA00022490"/>
    </source>
</evidence>
<sequence>MSKIIYNRACRSFLANYLKQSRNQVHSRLFGCSSKSMFERVQSSHSSKVIPSLLAFTLAYAYSEPKDEERQLLEQADKLFDSNKLEEMISLLKSLKCWEENNEVLWRIARCNYHQLKYRTDKGSQEYMSILEDSFSLVEKSLKINDKCGSAYKWAAIILDEYSTAQGTKARIANLLRIKEFMEKAIEFSPHDPTAYYLLGEWHYGCSSVTWVERNLANLFFGSLPEASYELALELFERAEKIESGFYSKNQIMIAKTLLALNREKDRATNHLKSIVNKYKGSVKWADTEAYKEATQLLNKMGEKVPD</sequence>
<dbReference type="OMA" id="KDVEILW"/>
<dbReference type="Proteomes" id="UP000015104">
    <property type="component" value="Unassembled WGS sequence"/>
</dbReference>
<dbReference type="SUPFAM" id="SSF48452">
    <property type="entry name" value="TPR-like"/>
    <property type="match status" value="1"/>
</dbReference>
<dbReference type="InterPro" id="IPR011990">
    <property type="entry name" value="TPR-like_helical_dom_sf"/>
</dbReference>
<dbReference type="GO" id="GO:0008017">
    <property type="term" value="F:microtubule binding"/>
    <property type="evidence" value="ECO:0007669"/>
    <property type="project" value="TreeGrafter"/>
</dbReference>
<organism evidence="9 10">
    <name type="scientific">Tetranychus urticae</name>
    <name type="common">Two-spotted spider mite</name>
    <dbReference type="NCBI Taxonomy" id="32264"/>
    <lineage>
        <taxon>Eukaryota</taxon>
        <taxon>Metazoa</taxon>
        <taxon>Ecdysozoa</taxon>
        <taxon>Arthropoda</taxon>
        <taxon>Chelicerata</taxon>
        <taxon>Arachnida</taxon>
        <taxon>Acari</taxon>
        <taxon>Acariformes</taxon>
        <taxon>Trombidiformes</taxon>
        <taxon>Prostigmata</taxon>
        <taxon>Eleutherengona</taxon>
        <taxon>Raphignathae</taxon>
        <taxon>Tetranychoidea</taxon>
        <taxon>Tetranychidae</taxon>
        <taxon>Tetranychus</taxon>
    </lineage>
</organism>
<dbReference type="EnsemblMetazoa" id="tetur27g00980.1">
    <property type="protein sequence ID" value="tetur27g00980.1"/>
    <property type="gene ID" value="tetur27g00980"/>
</dbReference>
<dbReference type="eggNOG" id="ENOG502QSJV">
    <property type="taxonomic scope" value="Eukaryota"/>
</dbReference>
<keyword evidence="5" id="KW-0802">TPR repeat</keyword>
<evidence type="ECO:0000256" key="8">
    <source>
        <dbReference type="ARBA" id="ARBA00041958"/>
    </source>
</evidence>
<evidence type="ECO:0000313" key="10">
    <source>
        <dbReference type="Proteomes" id="UP000015104"/>
    </source>
</evidence>
<evidence type="ECO:0000256" key="1">
    <source>
        <dbReference type="ARBA" id="ARBA00004245"/>
    </source>
</evidence>
<keyword evidence="4" id="KW-0677">Repeat</keyword>
<protein>
    <recommendedName>
        <fullName evidence="7">Regulator of microtubule dynamics protein 1</fullName>
    </recommendedName>
    <alternativeName>
        <fullName evidence="8">Protein FAM82B</fullName>
    </alternativeName>
</protein>
<dbReference type="GO" id="GO:0005739">
    <property type="term" value="C:mitochondrion"/>
    <property type="evidence" value="ECO:0007669"/>
    <property type="project" value="TreeGrafter"/>
</dbReference>
<dbReference type="Pfam" id="PF21033">
    <property type="entry name" value="RMD1-3"/>
    <property type="match status" value="1"/>
</dbReference>
<evidence type="ECO:0000313" key="9">
    <source>
        <dbReference type="EnsemblMetazoa" id="tetur27g00980.1"/>
    </source>
</evidence>
<reference evidence="9" key="2">
    <citation type="submission" date="2015-06" db="UniProtKB">
        <authorList>
            <consortium name="EnsemblMetazoa"/>
        </authorList>
    </citation>
    <scope>IDENTIFICATION</scope>
</reference>
<comment type="subunit">
    <text evidence="2">Interacts with microtubules.</text>
</comment>
<comment type="subcellular location">
    <subcellularLocation>
        <location evidence="1">Cytoplasm</location>
        <location evidence="1">Cytoskeleton</location>
    </subcellularLocation>
</comment>
<evidence type="ECO:0000256" key="5">
    <source>
        <dbReference type="ARBA" id="ARBA00022803"/>
    </source>
</evidence>
<dbReference type="HOGENOM" id="CLU_046369_1_2_1"/>
<evidence type="ECO:0000256" key="6">
    <source>
        <dbReference type="ARBA" id="ARBA00023212"/>
    </source>
</evidence>
<dbReference type="GO" id="GO:0097431">
    <property type="term" value="C:mitotic spindle pole"/>
    <property type="evidence" value="ECO:0007669"/>
    <property type="project" value="TreeGrafter"/>
</dbReference>
<dbReference type="EMBL" id="CAEY01000714">
    <property type="status" value="NOT_ANNOTATED_CDS"/>
    <property type="molecule type" value="Genomic_DNA"/>
</dbReference>
<name>T1KYK1_TETUR</name>
<dbReference type="KEGG" id="tut:107368600"/>
<dbReference type="OrthoDB" id="69711at2759"/>
<keyword evidence="10" id="KW-1185">Reference proteome</keyword>
<dbReference type="STRING" id="32264.T1KYK1"/>
<dbReference type="GO" id="GO:0005876">
    <property type="term" value="C:spindle microtubule"/>
    <property type="evidence" value="ECO:0007669"/>
    <property type="project" value="TreeGrafter"/>
</dbReference>
<gene>
    <name evidence="9" type="primary">107368600</name>
</gene>
<proteinExistence type="predicted"/>
<keyword evidence="6" id="KW-0206">Cytoskeleton</keyword>
<reference evidence="10" key="1">
    <citation type="submission" date="2011-08" db="EMBL/GenBank/DDBJ databases">
        <authorList>
            <person name="Rombauts S."/>
        </authorList>
    </citation>
    <scope>NUCLEOTIDE SEQUENCE</scope>
    <source>
        <strain evidence="10">London</strain>
    </source>
</reference>
<dbReference type="AlphaFoldDB" id="T1KYK1"/>
<dbReference type="InterPro" id="IPR049039">
    <property type="entry name" value="RMD1-3_a_helical_rpt"/>
</dbReference>